<keyword evidence="2" id="KW-1185">Reference proteome</keyword>
<proteinExistence type="predicted"/>
<protein>
    <recommendedName>
        <fullName evidence="3">Triacylglycerol lipase</fullName>
    </recommendedName>
</protein>
<dbReference type="InterPro" id="IPR029058">
    <property type="entry name" value="AB_hydrolase_fold"/>
</dbReference>
<dbReference type="EMBL" id="JACEIK010000320">
    <property type="protein sequence ID" value="MCD7454882.1"/>
    <property type="molecule type" value="Genomic_DNA"/>
</dbReference>
<dbReference type="Gene3D" id="3.40.50.1820">
    <property type="entry name" value="alpha/beta hydrolase"/>
    <property type="match status" value="1"/>
</dbReference>
<reference evidence="1 2" key="1">
    <citation type="journal article" date="2021" name="BMC Genomics">
        <title>Datura genome reveals duplications of psychoactive alkaloid biosynthetic genes and high mutation rate following tissue culture.</title>
        <authorList>
            <person name="Rajewski A."/>
            <person name="Carter-House D."/>
            <person name="Stajich J."/>
            <person name="Litt A."/>
        </authorList>
    </citation>
    <scope>NUCLEOTIDE SEQUENCE [LARGE SCALE GENOMIC DNA]</scope>
    <source>
        <strain evidence="1">AR-01</strain>
    </source>
</reference>
<sequence length="94" mass="10682">PNCCVNSSRADIFLEHEPQATATKNMIHIAQTYGGADYLSDVNDVKTLLDKLQDHDQDKLVVQYREDYAHADFVFGTNAKEVVYNPLMAFFKLN</sequence>
<evidence type="ECO:0008006" key="3">
    <source>
        <dbReference type="Google" id="ProtNLM"/>
    </source>
</evidence>
<name>A0ABS8S7S7_DATST</name>
<evidence type="ECO:0000313" key="2">
    <source>
        <dbReference type="Proteomes" id="UP000823775"/>
    </source>
</evidence>
<accession>A0ABS8S7S7</accession>
<dbReference type="Proteomes" id="UP000823775">
    <property type="component" value="Unassembled WGS sequence"/>
</dbReference>
<comment type="caution">
    <text evidence="1">The sequence shown here is derived from an EMBL/GenBank/DDBJ whole genome shotgun (WGS) entry which is preliminary data.</text>
</comment>
<organism evidence="1 2">
    <name type="scientific">Datura stramonium</name>
    <name type="common">Jimsonweed</name>
    <name type="synonym">Common thornapple</name>
    <dbReference type="NCBI Taxonomy" id="4076"/>
    <lineage>
        <taxon>Eukaryota</taxon>
        <taxon>Viridiplantae</taxon>
        <taxon>Streptophyta</taxon>
        <taxon>Embryophyta</taxon>
        <taxon>Tracheophyta</taxon>
        <taxon>Spermatophyta</taxon>
        <taxon>Magnoliopsida</taxon>
        <taxon>eudicotyledons</taxon>
        <taxon>Gunneridae</taxon>
        <taxon>Pentapetalae</taxon>
        <taxon>asterids</taxon>
        <taxon>lamiids</taxon>
        <taxon>Solanales</taxon>
        <taxon>Solanaceae</taxon>
        <taxon>Solanoideae</taxon>
        <taxon>Datureae</taxon>
        <taxon>Datura</taxon>
    </lineage>
</organism>
<evidence type="ECO:0000313" key="1">
    <source>
        <dbReference type="EMBL" id="MCD7454882.1"/>
    </source>
</evidence>
<dbReference type="PANTHER" id="PTHR11005">
    <property type="entry name" value="LYSOSOMAL ACID LIPASE-RELATED"/>
    <property type="match status" value="1"/>
</dbReference>
<gene>
    <name evidence="1" type="ORF">HAX54_026413</name>
</gene>
<feature type="non-terminal residue" evidence="1">
    <location>
        <position position="1"/>
    </location>
</feature>